<dbReference type="STRING" id="126957.T1IJD6"/>
<sequence>MQSPDRCVGAEFCGVPIRSISVTDISPIGSTPPFNPFNPFRVSQTCGQLSSCRAPIASLECMEEFGLEPPNLTRFPISRQTSVTPGIRYRNLGKSGLRISNLGLGAWSMFGSQISDETAEDIITHAYENGINIFDTSEMYAGGKAEIVLGKILKKKQWRRTSFIVSTKLHWFGKSETERGLSRKHIIEGLHDSLERLQLSYIDIAFANKADPMCPMEEIVRAFTFCINQGLAMYWGTSRWSAMEIMVRLITGASNRKGEAYTVARQFNLIPPTCEQTEYHMLCRDKMELYLPELYHKIGVGSMTWSPLACGLFSGKCEEFAPLISKTSFKSYSWLKDKIQNDGSTKQHNKLRDVALLAEKIGCTVTQLTIAWSLKNENVQCVLMGASSVDQLLENFQALQILPKLTPQFMNEIDRVLNNKPMRQPFVKLR</sequence>
<evidence type="ECO:0000256" key="9">
    <source>
        <dbReference type="ARBA" id="ARBA00023065"/>
    </source>
</evidence>
<keyword evidence="7" id="KW-0630">Potassium</keyword>
<dbReference type="OMA" id="MWAGPYG"/>
<comment type="subcellular location">
    <subcellularLocation>
        <location evidence="1">Cytoplasm</location>
    </subcellularLocation>
</comment>
<evidence type="ECO:0000256" key="8">
    <source>
        <dbReference type="ARBA" id="ARBA00023002"/>
    </source>
</evidence>
<dbReference type="InterPro" id="IPR005983">
    <property type="entry name" value="K_chnl_volt-dep_bsu_KCNAB"/>
</dbReference>
<keyword evidence="6" id="KW-0521">NADP</keyword>
<evidence type="ECO:0000256" key="5">
    <source>
        <dbReference type="ARBA" id="ARBA00022538"/>
    </source>
</evidence>
<keyword evidence="9" id="KW-0406">Ion transport</keyword>
<dbReference type="NCBIfam" id="TIGR01293">
    <property type="entry name" value="Kv_beta"/>
    <property type="match status" value="1"/>
</dbReference>
<comment type="similarity">
    <text evidence="2">Belongs to the shaker potassium channel beta subunit family.</text>
</comment>
<dbReference type="GO" id="GO:0015459">
    <property type="term" value="F:potassium channel regulator activity"/>
    <property type="evidence" value="ECO:0007669"/>
    <property type="project" value="TreeGrafter"/>
</dbReference>
<accession>T1IJD6</accession>
<evidence type="ECO:0000313" key="11">
    <source>
        <dbReference type="EnsemblMetazoa" id="SMAR000999-PA"/>
    </source>
</evidence>
<dbReference type="PANTHER" id="PTHR43150">
    <property type="entry name" value="HYPERKINETIC, ISOFORM M"/>
    <property type="match status" value="1"/>
</dbReference>
<proteinExistence type="inferred from homology"/>
<dbReference type="EnsemblMetazoa" id="SMAR000999-RA">
    <property type="protein sequence ID" value="SMAR000999-PA"/>
    <property type="gene ID" value="SMAR000999"/>
</dbReference>
<dbReference type="PRINTS" id="PR01577">
    <property type="entry name" value="KCNABCHANNEL"/>
</dbReference>
<evidence type="ECO:0000256" key="6">
    <source>
        <dbReference type="ARBA" id="ARBA00022857"/>
    </source>
</evidence>
<feature type="domain" description="NADP-dependent oxidoreductase" evidence="10">
    <location>
        <begin position="102"/>
        <end position="417"/>
    </location>
</feature>
<evidence type="ECO:0000256" key="3">
    <source>
        <dbReference type="ARBA" id="ARBA00022448"/>
    </source>
</evidence>
<organism evidence="11 12">
    <name type="scientific">Strigamia maritima</name>
    <name type="common">European centipede</name>
    <name type="synonym">Geophilus maritimus</name>
    <dbReference type="NCBI Taxonomy" id="126957"/>
    <lineage>
        <taxon>Eukaryota</taxon>
        <taxon>Metazoa</taxon>
        <taxon>Ecdysozoa</taxon>
        <taxon>Arthropoda</taxon>
        <taxon>Myriapoda</taxon>
        <taxon>Chilopoda</taxon>
        <taxon>Pleurostigmophora</taxon>
        <taxon>Geophilomorpha</taxon>
        <taxon>Linotaeniidae</taxon>
        <taxon>Strigamia</taxon>
    </lineage>
</organism>
<reference evidence="12" key="1">
    <citation type="submission" date="2011-05" db="EMBL/GenBank/DDBJ databases">
        <authorList>
            <person name="Richards S.R."/>
            <person name="Qu J."/>
            <person name="Jiang H."/>
            <person name="Jhangiani S.N."/>
            <person name="Agravi P."/>
            <person name="Goodspeed R."/>
            <person name="Gross S."/>
            <person name="Mandapat C."/>
            <person name="Jackson L."/>
            <person name="Mathew T."/>
            <person name="Pu L."/>
            <person name="Thornton R."/>
            <person name="Saada N."/>
            <person name="Wilczek-Boney K.B."/>
            <person name="Lee S."/>
            <person name="Kovar C."/>
            <person name="Wu Y."/>
            <person name="Scherer S.E."/>
            <person name="Worley K.C."/>
            <person name="Muzny D.M."/>
            <person name="Gibbs R."/>
        </authorList>
    </citation>
    <scope>NUCLEOTIDE SEQUENCE</scope>
    <source>
        <strain evidence="12">Brora</strain>
    </source>
</reference>
<dbReference type="GO" id="GO:1901379">
    <property type="term" value="P:regulation of potassium ion transmembrane transport"/>
    <property type="evidence" value="ECO:0007669"/>
    <property type="project" value="TreeGrafter"/>
</dbReference>
<dbReference type="HOGENOM" id="CLU_023205_2_0_1"/>
<dbReference type="InterPro" id="IPR036812">
    <property type="entry name" value="NAD(P)_OxRdtase_dom_sf"/>
</dbReference>
<dbReference type="Gene3D" id="3.20.20.100">
    <property type="entry name" value="NADP-dependent oxidoreductase domain"/>
    <property type="match status" value="1"/>
</dbReference>
<dbReference type="AlphaFoldDB" id="T1IJD6"/>
<name>T1IJD6_STRMM</name>
<evidence type="ECO:0000256" key="2">
    <source>
        <dbReference type="ARBA" id="ARBA00006515"/>
    </source>
</evidence>
<evidence type="ECO:0000256" key="7">
    <source>
        <dbReference type="ARBA" id="ARBA00022958"/>
    </source>
</evidence>
<evidence type="ECO:0000256" key="1">
    <source>
        <dbReference type="ARBA" id="ARBA00004496"/>
    </source>
</evidence>
<dbReference type="SUPFAM" id="SSF51430">
    <property type="entry name" value="NAD(P)-linked oxidoreductase"/>
    <property type="match status" value="1"/>
</dbReference>
<dbReference type="InterPro" id="IPR023210">
    <property type="entry name" value="NADP_OxRdtase_dom"/>
</dbReference>
<dbReference type="GO" id="GO:0005249">
    <property type="term" value="F:voltage-gated potassium channel activity"/>
    <property type="evidence" value="ECO:0007669"/>
    <property type="project" value="InterPro"/>
</dbReference>
<evidence type="ECO:0000313" key="12">
    <source>
        <dbReference type="Proteomes" id="UP000014500"/>
    </source>
</evidence>
<dbReference type="Proteomes" id="UP000014500">
    <property type="component" value="Unassembled WGS sequence"/>
</dbReference>
<reference evidence="11" key="2">
    <citation type="submission" date="2015-02" db="UniProtKB">
        <authorList>
            <consortium name="EnsemblMetazoa"/>
        </authorList>
    </citation>
    <scope>IDENTIFICATION</scope>
</reference>
<evidence type="ECO:0000259" key="10">
    <source>
        <dbReference type="Pfam" id="PF00248"/>
    </source>
</evidence>
<dbReference type="EMBL" id="JH430253">
    <property type="status" value="NOT_ANNOTATED_CDS"/>
    <property type="molecule type" value="Genomic_DNA"/>
</dbReference>
<evidence type="ECO:0000256" key="4">
    <source>
        <dbReference type="ARBA" id="ARBA00022490"/>
    </source>
</evidence>
<keyword evidence="4" id="KW-0963">Cytoplasm</keyword>
<dbReference type="Pfam" id="PF00248">
    <property type="entry name" value="Aldo_ket_red"/>
    <property type="match status" value="1"/>
</dbReference>
<dbReference type="GO" id="GO:0016491">
    <property type="term" value="F:oxidoreductase activity"/>
    <property type="evidence" value="ECO:0007669"/>
    <property type="project" value="UniProtKB-KW"/>
</dbReference>
<dbReference type="GO" id="GO:0005737">
    <property type="term" value="C:cytoplasm"/>
    <property type="evidence" value="ECO:0007669"/>
    <property type="project" value="UniProtKB-SubCell"/>
</dbReference>
<dbReference type="PANTHER" id="PTHR43150:SF2">
    <property type="entry name" value="HYPERKINETIC, ISOFORM M"/>
    <property type="match status" value="1"/>
</dbReference>
<keyword evidence="12" id="KW-1185">Reference proteome</keyword>
<keyword evidence="3" id="KW-0813">Transport</keyword>
<dbReference type="GO" id="GO:0008076">
    <property type="term" value="C:voltage-gated potassium channel complex"/>
    <property type="evidence" value="ECO:0007669"/>
    <property type="project" value="TreeGrafter"/>
</dbReference>
<dbReference type="GO" id="GO:0044325">
    <property type="term" value="F:transmembrane transporter binding"/>
    <property type="evidence" value="ECO:0007669"/>
    <property type="project" value="TreeGrafter"/>
</dbReference>
<dbReference type="PhylomeDB" id="T1IJD6"/>
<keyword evidence="8" id="KW-0560">Oxidoreductase</keyword>
<keyword evidence="5" id="KW-0633">Potassium transport</keyword>
<dbReference type="InterPro" id="IPR005399">
    <property type="entry name" value="K_chnl_volt-dep_bsu_KCNAB-rel"/>
</dbReference>
<protein>
    <recommendedName>
        <fullName evidence="10">NADP-dependent oxidoreductase domain-containing protein</fullName>
    </recommendedName>
</protein>
<dbReference type="eggNOG" id="KOG1575">
    <property type="taxonomic scope" value="Eukaryota"/>
</dbReference>